<dbReference type="Pfam" id="PF21547">
    <property type="entry name" value="TTI1"/>
    <property type="match status" value="1"/>
</dbReference>
<accession>A0A9W4UJ66</accession>
<evidence type="ECO:0000313" key="4">
    <source>
        <dbReference type="EMBL" id="CAI6336940.1"/>
    </source>
</evidence>
<dbReference type="SUPFAM" id="SSF48371">
    <property type="entry name" value="ARM repeat"/>
    <property type="match status" value="1"/>
</dbReference>
<sequence length="1046" mass="116286">MERQHVFLQLKPACVNLLQVTATLPRQPNTHTALTKALTTLTQTLQTIISQAGPLDAKLTEYVFVPISQVLRISGTVPIHALELCLECILLLLQGRWGGALAPELSGQLLILFTFMAKPSSAENGISNSSEELQGLALKCTAELLLETSRSPTGKQYLIATSSIPALGEAVLVILDSLTNSPSGQVKLDAVGALRSLIAAVQDKDALASFFPRVVSSLTRILTPTSNNRINFRVLENCLQCMKDLFLLLLSDKETRHLPKSIPNASEEQAKTTRSLQWLQATASQIKLALSNVLKLRQHEKPEIQKSLLSLCLAVVQDCRKSLVECTGMAIETMVTLAGRGNSGDDVEVDLQLLLRADQELSALLLESLYGWMITLPRLMQSKDDTGRRQLIHQIAITLRLLNRNQVIIGDLLADHLRDGVSSVLEDSKMIESMVKTQPLMTWNAELGLKNSGILSFGPFPFRLKGQQDLMGDFSQLLAELAKSDTAVSVAQDLVNGFRTGPLTTQLANLWIAINLVRGMMEANPSIDDLIDFGTQDPHEESLDSLYSHSLEILAQQYTGHVEDWRMSALALEAIAMQAERYKIEFRAELSEILYPVLFHLGSPTSELRIHAATCLNIVSDACGYSSASELVIANVDYVVNAVGLRLSYGDVSPQAPQVLLMMMRLCGPSLLPYLDDLVGAIFGALERYHGYPKLVELLFAVLKGMVEEGVKAPQLCITASNEPLPWNEQQNDVVKMHNIIDSIRTMEETAIIKQSAKIEDLGINSFPRKPWNESTSLPLENEETELQSPEKSPQDKIPPEPLTFSILLKISDLTQYYLTSSSPSLRSSLISLLQTTIPALAKHEDSFLPLINTLWPVLVSRLEDPEAYVVANVLEVVSLMCELAKGFMRSRIDAIWDSLKVVYRRTTKYDKSNKSRSNNAQYISPVADRSMLQKSSSNTISNADAKISNEVYVTAPAHMIRESLIHLLCSIVKHVEIREEQFDDALNMLESVLERPDVKETLWMRNTDLVWLRLHRRGRQEFAAKVDAEIRPESARWRFTKFAPE</sequence>
<dbReference type="Pfam" id="PF24181">
    <property type="entry name" value="TPR_TTI1_C"/>
    <property type="match status" value="1"/>
</dbReference>
<gene>
    <name evidence="4" type="ORF">PDIGIT_LOCUS10046</name>
</gene>
<dbReference type="InterPro" id="IPR052587">
    <property type="entry name" value="TELO2-interacting_protein_1"/>
</dbReference>
<dbReference type="PANTHER" id="PTHR18460">
    <property type="entry name" value="TEL2 INTERACTING PROTEIN 1 TTI1 FAMILY MEMBER"/>
    <property type="match status" value="1"/>
</dbReference>
<comment type="caution">
    <text evidence="4">The sequence shown here is derived from an EMBL/GenBank/DDBJ whole genome shotgun (WGS) entry which is preliminary data.</text>
</comment>
<evidence type="ECO:0000313" key="5">
    <source>
        <dbReference type="Proteomes" id="UP001152607"/>
    </source>
</evidence>
<feature type="domain" description="TTI1 N-terminal TPR" evidence="2">
    <location>
        <begin position="7"/>
        <end position="339"/>
    </location>
</feature>
<dbReference type="InterPro" id="IPR011989">
    <property type="entry name" value="ARM-like"/>
</dbReference>
<organism evidence="4 5">
    <name type="scientific">Periconia digitata</name>
    <dbReference type="NCBI Taxonomy" id="1303443"/>
    <lineage>
        <taxon>Eukaryota</taxon>
        <taxon>Fungi</taxon>
        <taxon>Dikarya</taxon>
        <taxon>Ascomycota</taxon>
        <taxon>Pezizomycotina</taxon>
        <taxon>Dothideomycetes</taxon>
        <taxon>Pleosporomycetidae</taxon>
        <taxon>Pleosporales</taxon>
        <taxon>Massarineae</taxon>
        <taxon>Periconiaceae</taxon>
        <taxon>Periconia</taxon>
    </lineage>
</organism>
<feature type="region of interest" description="Disordered" evidence="1">
    <location>
        <begin position="773"/>
        <end position="800"/>
    </location>
</feature>
<dbReference type="Pfam" id="PF24173">
    <property type="entry name" value="TPR_TTI1_N"/>
    <property type="match status" value="1"/>
</dbReference>
<evidence type="ECO:0008006" key="6">
    <source>
        <dbReference type="Google" id="ProtNLM"/>
    </source>
</evidence>
<dbReference type="InterPro" id="IPR016024">
    <property type="entry name" value="ARM-type_fold"/>
</dbReference>
<reference evidence="4" key="1">
    <citation type="submission" date="2023-01" db="EMBL/GenBank/DDBJ databases">
        <authorList>
            <person name="Van Ghelder C."/>
            <person name="Rancurel C."/>
        </authorList>
    </citation>
    <scope>NUCLEOTIDE SEQUENCE</scope>
    <source>
        <strain evidence="4">CNCM I-4278</strain>
    </source>
</reference>
<evidence type="ECO:0000259" key="3">
    <source>
        <dbReference type="Pfam" id="PF24181"/>
    </source>
</evidence>
<dbReference type="OrthoDB" id="49511at2759"/>
<dbReference type="AlphaFoldDB" id="A0A9W4UJ66"/>
<protein>
    <recommendedName>
        <fullName evidence="6">ARM repeat-containing protein</fullName>
    </recommendedName>
</protein>
<feature type="domain" description="TTI1 C-terminal TPR" evidence="3">
    <location>
        <begin position="782"/>
        <end position="988"/>
    </location>
</feature>
<dbReference type="InterPro" id="IPR049362">
    <property type="entry name" value="TTI1_rpt"/>
</dbReference>
<name>A0A9W4UJ66_9PLEO</name>
<evidence type="ECO:0000259" key="2">
    <source>
        <dbReference type="Pfam" id="PF24173"/>
    </source>
</evidence>
<dbReference type="InterPro" id="IPR057566">
    <property type="entry name" value="TPR_TTI1_N"/>
</dbReference>
<dbReference type="Proteomes" id="UP001152607">
    <property type="component" value="Unassembled WGS sequence"/>
</dbReference>
<dbReference type="Gene3D" id="1.25.10.10">
    <property type="entry name" value="Leucine-rich Repeat Variant"/>
    <property type="match status" value="1"/>
</dbReference>
<keyword evidence="5" id="KW-1185">Reference proteome</keyword>
<proteinExistence type="predicted"/>
<dbReference type="GO" id="GO:0005737">
    <property type="term" value="C:cytoplasm"/>
    <property type="evidence" value="ECO:0007669"/>
    <property type="project" value="TreeGrafter"/>
</dbReference>
<dbReference type="EMBL" id="CAOQHR010000007">
    <property type="protein sequence ID" value="CAI6336940.1"/>
    <property type="molecule type" value="Genomic_DNA"/>
</dbReference>
<dbReference type="PANTHER" id="PTHR18460:SF3">
    <property type="entry name" value="TELO2-INTERACTING PROTEIN 1 HOMOLOG"/>
    <property type="match status" value="1"/>
</dbReference>
<dbReference type="InterPro" id="IPR057567">
    <property type="entry name" value="TPR_TTI1_C"/>
</dbReference>
<evidence type="ECO:0000256" key="1">
    <source>
        <dbReference type="SAM" id="MobiDB-lite"/>
    </source>
</evidence>